<organism evidence="2 3">
    <name type="scientific">Thalassobaculum fulvum</name>
    <dbReference type="NCBI Taxonomy" id="1633335"/>
    <lineage>
        <taxon>Bacteria</taxon>
        <taxon>Pseudomonadati</taxon>
        <taxon>Pseudomonadota</taxon>
        <taxon>Alphaproteobacteria</taxon>
        <taxon>Rhodospirillales</taxon>
        <taxon>Thalassobaculaceae</taxon>
        <taxon>Thalassobaculum</taxon>
    </lineage>
</organism>
<evidence type="ECO:0000256" key="1">
    <source>
        <dbReference type="SAM" id="Phobius"/>
    </source>
</evidence>
<dbReference type="InterPro" id="IPR021836">
    <property type="entry name" value="DUF3429"/>
</dbReference>
<dbReference type="AlphaFoldDB" id="A0A918XUT2"/>
<dbReference type="PANTHER" id="PTHR15887">
    <property type="entry name" value="TRANSMEMBRANE PROTEIN 69"/>
    <property type="match status" value="1"/>
</dbReference>
<keyword evidence="1" id="KW-1133">Transmembrane helix</keyword>
<dbReference type="EMBL" id="BMZS01000008">
    <property type="protein sequence ID" value="GHD56149.1"/>
    <property type="molecule type" value="Genomic_DNA"/>
</dbReference>
<proteinExistence type="predicted"/>
<reference evidence="2" key="2">
    <citation type="submission" date="2020-09" db="EMBL/GenBank/DDBJ databases">
        <authorList>
            <person name="Sun Q."/>
            <person name="Kim S."/>
        </authorList>
    </citation>
    <scope>NUCLEOTIDE SEQUENCE</scope>
    <source>
        <strain evidence="2">KCTC 42651</strain>
    </source>
</reference>
<name>A0A918XUT2_9PROT</name>
<dbReference type="Pfam" id="PF11911">
    <property type="entry name" value="DUF3429"/>
    <property type="match status" value="1"/>
</dbReference>
<dbReference type="Proteomes" id="UP000630353">
    <property type="component" value="Unassembled WGS sequence"/>
</dbReference>
<feature type="transmembrane region" description="Helical" evidence="1">
    <location>
        <begin position="85"/>
        <end position="112"/>
    </location>
</feature>
<keyword evidence="1" id="KW-0812">Transmembrane</keyword>
<keyword evidence="1" id="KW-0472">Membrane</keyword>
<feature type="transmembrane region" description="Helical" evidence="1">
    <location>
        <begin position="45"/>
        <end position="65"/>
    </location>
</feature>
<dbReference type="PANTHER" id="PTHR15887:SF1">
    <property type="entry name" value="TRANSMEMBRANE PROTEIN 69"/>
    <property type="match status" value="1"/>
</dbReference>
<gene>
    <name evidence="2" type="ORF">GCM10017083_35930</name>
</gene>
<feature type="transmembrane region" description="Helical" evidence="1">
    <location>
        <begin position="12"/>
        <end position="33"/>
    </location>
</feature>
<reference evidence="2" key="1">
    <citation type="journal article" date="2014" name="Int. J. Syst. Evol. Microbiol.">
        <title>Complete genome sequence of Corynebacterium casei LMG S-19264T (=DSM 44701T), isolated from a smear-ripened cheese.</title>
        <authorList>
            <consortium name="US DOE Joint Genome Institute (JGI-PGF)"/>
            <person name="Walter F."/>
            <person name="Albersmeier A."/>
            <person name="Kalinowski J."/>
            <person name="Ruckert C."/>
        </authorList>
    </citation>
    <scope>NUCLEOTIDE SEQUENCE</scope>
    <source>
        <strain evidence="2">KCTC 42651</strain>
    </source>
</reference>
<evidence type="ECO:0000313" key="3">
    <source>
        <dbReference type="Proteomes" id="UP000630353"/>
    </source>
</evidence>
<comment type="caution">
    <text evidence="2">The sequence shown here is derived from an EMBL/GenBank/DDBJ whole genome shotgun (WGS) entry which is preliminary data.</text>
</comment>
<evidence type="ECO:0008006" key="4">
    <source>
        <dbReference type="Google" id="ProtNLM"/>
    </source>
</evidence>
<protein>
    <recommendedName>
        <fullName evidence="4">DUF3429 domain-containing protein</fullName>
    </recommendedName>
</protein>
<accession>A0A918XUT2</accession>
<keyword evidence="3" id="KW-1185">Reference proteome</keyword>
<evidence type="ECO:0000313" key="2">
    <source>
        <dbReference type="EMBL" id="GHD56149.1"/>
    </source>
</evidence>
<sequence>MGRMHETPSAAAVLTGLGVVPFAAGAAGFWLLPPEWGAHALDAQVFYAVAVLAFLGAVHWGVAVADGPDADRLWSRLGWGVVPALIGWVAALMTAAWALTLLIVGFGAAYLADRRACDRGDLPDWYLGLRRRATALVLLSLGASLLRVV</sequence>